<gene>
    <name evidence="1" type="ORF">CCMA1212_004053</name>
</gene>
<organism evidence="1 2">
    <name type="scientific">Trichoderma ghanense</name>
    <dbReference type="NCBI Taxonomy" id="65468"/>
    <lineage>
        <taxon>Eukaryota</taxon>
        <taxon>Fungi</taxon>
        <taxon>Dikarya</taxon>
        <taxon>Ascomycota</taxon>
        <taxon>Pezizomycotina</taxon>
        <taxon>Sordariomycetes</taxon>
        <taxon>Hypocreomycetidae</taxon>
        <taxon>Hypocreales</taxon>
        <taxon>Hypocreaceae</taxon>
        <taxon>Trichoderma</taxon>
    </lineage>
</organism>
<evidence type="ECO:0000313" key="1">
    <source>
        <dbReference type="EMBL" id="TFB03979.1"/>
    </source>
</evidence>
<accession>A0ABY2H7N4</accession>
<reference evidence="1 2" key="1">
    <citation type="submission" date="2018-01" db="EMBL/GenBank/DDBJ databases">
        <title>Genome characterization of the sugarcane-associated fungus Trichoderma ghanense CCMA-1212 and their application in lignocelulose bioconversion.</title>
        <authorList>
            <person name="Steindorff A.S."/>
            <person name="Mendes T.D."/>
            <person name="Vilela E.S.D."/>
            <person name="Rodrigues D.S."/>
            <person name="Formighieri E.F."/>
            <person name="Melo I.S."/>
            <person name="Favaro L.C.L."/>
        </authorList>
    </citation>
    <scope>NUCLEOTIDE SEQUENCE [LARGE SCALE GENOMIC DNA]</scope>
    <source>
        <strain evidence="1 2">CCMA-1212</strain>
    </source>
</reference>
<proteinExistence type="predicted"/>
<keyword evidence="2" id="KW-1185">Reference proteome</keyword>
<protein>
    <submittedName>
        <fullName evidence="1">Uncharacterized protein</fullName>
    </submittedName>
</protein>
<dbReference type="RefSeq" id="XP_073560180.1">
    <property type="nucleotide sequence ID" value="XM_073701373.1"/>
</dbReference>
<sequence>MGQRLLRNGRIHAQEIENEAELGRWQERWMEEQRSRMSYRTHGSACLSSPPAWTDWTRWFGLQRARACTHCGWTRRVQRTLCPVSTGTETADDRVAEYRGVFSCCSQILPTSESGDTQSTRAGSAAFAGFCDVDFTILCDLRGGDIPVPKCGKTNFIADSAVFYRWNFGQREDPASWLDPDRATQGWAGLYRIDRKERHCTSSLEERTRQTLLGSGGESARQAFSPGLRQLRQPRYPRPGVGWQAFIIDEVLLPRPEQLRAYEVRSTSQSQPILWARSQGGSGAKIWGNGMPPMPSMPSGCGAMVVLLCWIPFPQQASSSKQELWFFVPARGRRDDGDLGESSNRSTQYG</sequence>
<comment type="caution">
    <text evidence="1">The sequence shown here is derived from an EMBL/GenBank/DDBJ whole genome shotgun (WGS) entry which is preliminary data.</text>
</comment>
<dbReference type="EMBL" id="PPTA01000004">
    <property type="protein sequence ID" value="TFB03979.1"/>
    <property type="molecule type" value="Genomic_DNA"/>
</dbReference>
<dbReference type="GeneID" id="300575823"/>
<dbReference type="Proteomes" id="UP001642720">
    <property type="component" value="Unassembled WGS sequence"/>
</dbReference>
<name>A0ABY2H7N4_9HYPO</name>
<evidence type="ECO:0000313" key="2">
    <source>
        <dbReference type="Proteomes" id="UP001642720"/>
    </source>
</evidence>